<organism evidence="8 9">
    <name type="scientific">Tetraodon nigroviridis</name>
    <name type="common">Spotted green pufferfish</name>
    <name type="synonym">Chelonodon nigroviridis</name>
    <dbReference type="NCBI Taxonomy" id="99883"/>
    <lineage>
        <taxon>Eukaryota</taxon>
        <taxon>Metazoa</taxon>
        <taxon>Chordata</taxon>
        <taxon>Craniata</taxon>
        <taxon>Vertebrata</taxon>
        <taxon>Euteleostomi</taxon>
        <taxon>Actinopterygii</taxon>
        <taxon>Neopterygii</taxon>
        <taxon>Teleostei</taxon>
        <taxon>Neoteleostei</taxon>
        <taxon>Acanthomorphata</taxon>
        <taxon>Eupercaria</taxon>
        <taxon>Tetraodontiformes</taxon>
        <taxon>Tetradontoidea</taxon>
        <taxon>Tetraodontidae</taxon>
        <taxon>Tetraodon</taxon>
    </lineage>
</organism>
<evidence type="ECO:0000256" key="2">
    <source>
        <dbReference type="ARBA" id="ARBA00006403"/>
    </source>
</evidence>
<dbReference type="GO" id="GO:0005634">
    <property type="term" value="C:nucleus"/>
    <property type="evidence" value="ECO:0007669"/>
    <property type="project" value="UniProtKB-SubCell"/>
</dbReference>
<reference evidence="8" key="2">
    <citation type="submission" date="2025-08" db="UniProtKB">
        <authorList>
            <consortium name="Ensembl"/>
        </authorList>
    </citation>
    <scope>IDENTIFICATION</scope>
</reference>
<feature type="compositionally biased region" description="Basic and acidic residues" evidence="6">
    <location>
        <begin position="74"/>
        <end position="83"/>
    </location>
</feature>
<dbReference type="GO" id="GO:0003700">
    <property type="term" value="F:DNA-binding transcription factor activity"/>
    <property type="evidence" value="ECO:0007669"/>
    <property type="project" value="InterPro"/>
</dbReference>
<dbReference type="InterPro" id="IPR036388">
    <property type="entry name" value="WH-like_DNA-bd_sf"/>
</dbReference>
<evidence type="ECO:0000256" key="4">
    <source>
        <dbReference type="ARBA" id="ARBA00023242"/>
    </source>
</evidence>
<name>H3CC52_TETNG</name>
<accession>H3CC52</accession>
<dbReference type="Gene3D" id="1.10.10.10">
    <property type="entry name" value="Winged helix-like DNA-binding domain superfamily/Winged helix DNA-binding domain"/>
    <property type="match status" value="1"/>
</dbReference>
<dbReference type="HOGENOM" id="CLU_1128779_0_0_1"/>
<sequence>MEFSQSANIFPAKRWRLTNDRKVGAVTWNHQEKSSLSETRRSGTMISLKRSRSSSSEEPSEDFAGPTRSSLPHSDQKIEDSERSTTTSVFLTELWRVVNDGNIEAIIWNHCGDGIIINKRLIEKTFLSSNGFKATHFLGFVSYLSFYGFKRSQGFIRDNAHHYFHPNFQRDQPELLPPSARPNQTSRASVKNDGKLVKNLNNGRKKRLIWDGPHQVLQRSNSGVMIAEGATWLKKMKRRYKRCKKM</sequence>
<reference evidence="8" key="3">
    <citation type="submission" date="2025-09" db="UniProtKB">
        <authorList>
            <consortium name="Ensembl"/>
        </authorList>
    </citation>
    <scope>IDENTIFICATION</scope>
</reference>
<dbReference type="InterPro" id="IPR036390">
    <property type="entry name" value="WH_DNA-bd_sf"/>
</dbReference>
<dbReference type="InterPro" id="IPR000232">
    <property type="entry name" value="HSF_DNA-bd"/>
</dbReference>
<feature type="domain" description="HSF-type DNA-binding" evidence="7">
    <location>
        <begin position="86"/>
        <end position="182"/>
    </location>
</feature>
<comment type="similarity">
    <text evidence="2 5">Belongs to the HSF family.</text>
</comment>
<evidence type="ECO:0000256" key="6">
    <source>
        <dbReference type="SAM" id="MobiDB-lite"/>
    </source>
</evidence>
<evidence type="ECO:0000313" key="8">
    <source>
        <dbReference type="Ensembl" id="ENSTNIP00000005824.1"/>
    </source>
</evidence>
<evidence type="ECO:0000256" key="5">
    <source>
        <dbReference type="RuleBase" id="RU004020"/>
    </source>
</evidence>
<feature type="region of interest" description="Disordered" evidence="6">
    <location>
        <begin position="28"/>
        <end position="84"/>
    </location>
</feature>
<dbReference type="STRING" id="99883.ENSTNIP00000005824"/>
<reference evidence="9" key="1">
    <citation type="journal article" date="2004" name="Nature">
        <title>Genome duplication in the teleost fish Tetraodon nigroviridis reveals the early vertebrate proto-karyotype.</title>
        <authorList>
            <person name="Jaillon O."/>
            <person name="Aury J.-M."/>
            <person name="Brunet F."/>
            <person name="Petit J.-L."/>
            <person name="Stange-Thomann N."/>
            <person name="Mauceli E."/>
            <person name="Bouneau L."/>
            <person name="Fischer C."/>
            <person name="Ozouf-Costaz C."/>
            <person name="Bernot A."/>
            <person name="Nicaud S."/>
            <person name="Jaffe D."/>
            <person name="Fisher S."/>
            <person name="Lutfalla G."/>
            <person name="Dossat C."/>
            <person name="Segurens B."/>
            <person name="Dasilva C."/>
            <person name="Salanoubat M."/>
            <person name="Levy M."/>
            <person name="Boudet N."/>
            <person name="Castellano S."/>
            <person name="Anthouard V."/>
            <person name="Jubin C."/>
            <person name="Castelli V."/>
            <person name="Katinka M."/>
            <person name="Vacherie B."/>
            <person name="Biemont C."/>
            <person name="Skalli Z."/>
            <person name="Cattolico L."/>
            <person name="Poulain J."/>
            <person name="De Berardinis V."/>
            <person name="Cruaud C."/>
            <person name="Duprat S."/>
            <person name="Brottier P."/>
            <person name="Coutanceau J.-P."/>
            <person name="Gouzy J."/>
            <person name="Parra G."/>
            <person name="Lardier G."/>
            <person name="Chapple C."/>
            <person name="McKernan K.J."/>
            <person name="McEwan P."/>
            <person name="Bosak S."/>
            <person name="Kellis M."/>
            <person name="Volff J.-N."/>
            <person name="Guigo R."/>
            <person name="Zody M.C."/>
            <person name="Mesirov J."/>
            <person name="Lindblad-Toh K."/>
            <person name="Birren B."/>
            <person name="Nusbaum C."/>
            <person name="Kahn D."/>
            <person name="Robinson-Rechavi M."/>
            <person name="Laudet V."/>
            <person name="Schachter V."/>
            <person name="Quetier F."/>
            <person name="Saurin W."/>
            <person name="Scarpelli C."/>
            <person name="Wincker P."/>
            <person name="Lander E.S."/>
            <person name="Weissenbach J."/>
            <person name="Roest Crollius H."/>
        </authorList>
    </citation>
    <scope>NUCLEOTIDE SEQUENCE [LARGE SCALE GENOMIC DNA]</scope>
</reference>
<dbReference type="GO" id="GO:0043565">
    <property type="term" value="F:sequence-specific DNA binding"/>
    <property type="evidence" value="ECO:0007669"/>
    <property type="project" value="InterPro"/>
</dbReference>
<dbReference type="GeneTree" id="ENSGT00940000169083"/>
<dbReference type="InParanoid" id="H3CC52"/>
<evidence type="ECO:0000256" key="1">
    <source>
        <dbReference type="ARBA" id="ARBA00004123"/>
    </source>
</evidence>
<dbReference type="Pfam" id="PF00447">
    <property type="entry name" value="HSF_DNA-bind"/>
    <property type="match status" value="1"/>
</dbReference>
<dbReference type="Ensembl" id="ENSTNIT00000005972.1">
    <property type="protein sequence ID" value="ENSTNIP00000005824.1"/>
    <property type="gene ID" value="ENSTNIG00000003241.1"/>
</dbReference>
<evidence type="ECO:0000259" key="7">
    <source>
        <dbReference type="SMART" id="SM00415"/>
    </source>
</evidence>
<dbReference type="SMART" id="SM00415">
    <property type="entry name" value="HSF"/>
    <property type="match status" value="1"/>
</dbReference>
<dbReference type="SUPFAM" id="SSF46785">
    <property type="entry name" value="Winged helix' DNA-binding domain"/>
    <property type="match status" value="1"/>
</dbReference>
<comment type="subcellular location">
    <subcellularLocation>
        <location evidence="1">Nucleus</location>
    </subcellularLocation>
</comment>
<keyword evidence="9" id="KW-1185">Reference proteome</keyword>
<evidence type="ECO:0000256" key="3">
    <source>
        <dbReference type="ARBA" id="ARBA00023125"/>
    </source>
</evidence>
<keyword evidence="3" id="KW-0238">DNA-binding</keyword>
<evidence type="ECO:0000313" key="9">
    <source>
        <dbReference type="Proteomes" id="UP000007303"/>
    </source>
</evidence>
<protein>
    <recommendedName>
        <fullName evidence="7">HSF-type DNA-binding domain-containing protein</fullName>
    </recommendedName>
</protein>
<feature type="compositionally biased region" description="Basic and acidic residues" evidence="6">
    <location>
        <begin position="30"/>
        <end position="41"/>
    </location>
</feature>
<dbReference type="AlphaFoldDB" id="H3CC52"/>
<keyword evidence="4" id="KW-0539">Nucleus</keyword>
<dbReference type="Proteomes" id="UP000007303">
    <property type="component" value="Unassembled WGS sequence"/>
</dbReference>
<proteinExistence type="inferred from homology"/>